<reference evidence="7" key="1">
    <citation type="submission" date="2023-06" db="EMBL/GenBank/DDBJ databases">
        <title>Genome-scale phylogeny and comparative genomics of the fungal order Sordariales.</title>
        <authorList>
            <consortium name="Lawrence Berkeley National Laboratory"/>
            <person name="Hensen N."/>
            <person name="Bonometti L."/>
            <person name="Westerberg I."/>
            <person name="Brannstrom I.O."/>
            <person name="Guillou S."/>
            <person name="Cros-Aarteil S."/>
            <person name="Calhoun S."/>
            <person name="Haridas S."/>
            <person name="Kuo A."/>
            <person name="Mondo S."/>
            <person name="Pangilinan J."/>
            <person name="Riley R."/>
            <person name="Labutti K."/>
            <person name="Andreopoulos B."/>
            <person name="Lipzen A."/>
            <person name="Chen C."/>
            <person name="Yanf M."/>
            <person name="Daum C."/>
            <person name="Ng V."/>
            <person name="Clum A."/>
            <person name="Steindorff A."/>
            <person name="Ohm R."/>
            <person name="Martin F."/>
            <person name="Silar P."/>
            <person name="Natvig D."/>
            <person name="Lalanne C."/>
            <person name="Gautier V."/>
            <person name="Ament-Velasquez S.L."/>
            <person name="Kruys A."/>
            <person name="Hutchinson M.I."/>
            <person name="Powell A.J."/>
            <person name="Barry K."/>
            <person name="Miller A.N."/>
            <person name="Grigoriev I.V."/>
            <person name="Debuchy R."/>
            <person name="Gladieux P."/>
            <person name="Thoren M.H."/>
            <person name="Johannesson H."/>
        </authorList>
    </citation>
    <scope>NUCLEOTIDE SEQUENCE</scope>
    <source>
        <strain evidence="7">SMH2532-1</strain>
    </source>
</reference>
<feature type="region of interest" description="Disordered" evidence="4">
    <location>
        <begin position="268"/>
        <end position="300"/>
    </location>
</feature>
<keyword evidence="1" id="KW-0521">NADP</keyword>
<dbReference type="Proteomes" id="UP001174936">
    <property type="component" value="Unassembled WGS sequence"/>
</dbReference>
<dbReference type="InterPro" id="IPR023210">
    <property type="entry name" value="NADP_OxRdtase_dom"/>
</dbReference>
<comment type="similarity">
    <text evidence="3">Belongs to the aldo/keto reductase family. Aldo/keto reductase 2 subfamily.</text>
</comment>
<proteinExistence type="inferred from homology"/>
<dbReference type="PANTHER" id="PTHR43364:SF7">
    <property type="entry name" value="NADP-DEPENDENT OXIDOREDUCTASE DOMAIN-CONTAINING PROTEIN-RELATED"/>
    <property type="match status" value="1"/>
</dbReference>
<protein>
    <recommendedName>
        <fullName evidence="6">NADP-dependent oxidoreductase domain-containing protein</fullName>
    </recommendedName>
</protein>
<evidence type="ECO:0000256" key="4">
    <source>
        <dbReference type="SAM" id="MobiDB-lite"/>
    </source>
</evidence>
<feature type="transmembrane region" description="Helical" evidence="5">
    <location>
        <begin position="20"/>
        <end position="43"/>
    </location>
</feature>
<comment type="caution">
    <text evidence="7">The sequence shown here is derived from an EMBL/GenBank/DDBJ whole genome shotgun (WGS) entry which is preliminary data.</text>
</comment>
<evidence type="ECO:0000256" key="2">
    <source>
        <dbReference type="ARBA" id="ARBA00023002"/>
    </source>
</evidence>
<evidence type="ECO:0000313" key="7">
    <source>
        <dbReference type="EMBL" id="KAK0654856.1"/>
    </source>
</evidence>
<keyword evidence="5" id="KW-1133">Transmembrane helix</keyword>
<dbReference type="InterPro" id="IPR036812">
    <property type="entry name" value="NAD(P)_OxRdtase_dom_sf"/>
</dbReference>
<dbReference type="AlphaFoldDB" id="A0AA39YLP3"/>
<keyword evidence="5" id="KW-0812">Transmembrane</keyword>
<dbReference type="Gene3D" id="3.20.20.100">
    <property type="entry name" value="NADP-dependent oxidoreductase domain"/>
    <property type="match status" value="1"/>
</dbReference>
<dbReference type="PANTHER" id="PTHR43364">
    <property type="entry name" value="NADH-SPECIFIC METHYLGLYOXAL REDUCTASE-RELATED"/>
    <property type="match status" value="1"/>
</dbReference>
<dbReference type="GO" id="GO:0016491">
    <property type="term" value="F:oxidoreductase activity"/>
    <property type="evidence" value="ECO:0007669"/>
    <property type="project" value="UniProtKB-KW"/>
</dbReference>
<sequence length="300" mass="32593">MTEPVERVGSDTPMRKSNNSLWGTGFSPAGLWVAFSIAAWAALGGGHFKTRAQRENQALEGRATSTLASEAEVKVSEVLEGIAERKGTLLTSVAQAYVQAKVPYVFPIVGGRTVEHLNGNIEALKVKLSREEIREIEAALPFDLGFPSNLYGGRRCRRSRGMLGCWPWAERWIISRSRSRLGGSRVDDRHALLCVARNGSFLGLQDHSVEQLSSPFPWSGFQVDSIPDYMPLRSSNDTTTAVPNNTFLQLTSFKLLPLVTTPPLLPAGVDPGVEGEPSLPVRAEPTSPVPTPETFGLPVS</sequence>
<evidence type="ECO:0000256" key="5">
    <source>
        <dbReference type="SAM" id="Phobius"/>
    </source>
</evidence>
<feature type="domain" description="NADP-dependent oxidoreductase" evidence="6">
    <location>
        <begin position="37"/>
        <end position="139"/>
    </location>
</feature>
<gene>
    <name evidence="7" type="ORF">B0T16DRAFT_395775</name>
</gene>
<accession>A0AA39YLP3</accession>
<keyword evidence="5" id="KW-0472">Membrane</keyword>
<evidence type="ECO:0000313" key="8">
    <source>
        <dbReference type="Proteomes" id="UP001174936"/>
    </source>
</evidence>
<dbReference type="Pfam" id="PF00248">
    <property type="entry name" value="Aldo_ket_red"/>
    <property type="match status" value="1"/>
</dbReference>
<keyword evidence="8" id="KW-1185">Reference proteome</keyword>
<name>A0AA39YLP3_9PEZI</name>
<dbReference type="EMBL" id="JAULSV010000001">
    <property type="protein sequence ID" value="KAK0654856.1"/>
    <property type="molecule type" value="Genomic_DNA"/>
</dbReference>
<evidence type="ECO:0000259" key="6">
    <source>
        <dbReference type="Pfam" id="PF00248"/>
    </source>
</evidence>
<evidence type="ECO:0000256" key="3">
    <source>
        <dbReference type="ARBA" id="ARBA00038157"/>
    </source>
</evidence>
<dbReference type="SUPFAM" id="SSF51430">
    <property type="entry name" value="NAD(P)-linked oxidoreductase"/>
    <property type="match status" value="1"/>
</dbReference>
<keyword evidence="2" id="KW-0560">Oxidoreductase</keyword>
<dbReference type="InterPro" id="IPR050523">
    <property type="entry name" value="AKR_Detox_Biosynth"/>
</dbReference>
<evidence type="ECO:0000256" key="1">
    <source>
        <dbReference type="ARBA" id="ARBA00022857"/>
    </source>
</evidence>
<organism evidence="7 8">
    <name type="scientific">Cercophora newfieldiana</name>
    <dbReference type="NCBI Taxonomy" id="92897"/>
    <lineage>
        <taxon>Eukaryota</taxon>
        <taxon>Fungi</taxon>
        <taxon>Dikarya</taxon>
        <taxon>Ascomycota</taxon>
        <taxon>Pezizomycotina</taxon>
        <taxon>Sordariomycetes</taxon>
        <taxon>Sordariomycetidae</taxon>
        <taxon>Sordariales</taxon>
        <taxon>Lasiosphaeriaceae</taxon>
        <taxon>Cercophora</taxon>
    </lineage>
</organism>